<gene>
    <name evidence="2" type="ORF">E2C01_019431</name>
</gene>
<dbReference type="EMBL" id="VSRR010001582">
    <property type="protein sequence ID" value="MPC26295.1"/>
    <property type="molecule type" value="Genomic_DNA"/>
</dbReference>
<evidence type="ECO:0000256" key="1">
    <source>
        <dbReference type="SAM" id="MobiDB-lite"/>
    </source>
</evidence>
<feature type="region of interest" description="Disordered" evidence="1">
    <location>
        <begin position="38"/>
        <end position="65"/>
    </location>
</feature>
<evidence type="ECO:0000313" key="3">
    <source>
        <dbReference type="Proteomes" id="UP000324222"/>
    </source>
</evidence>
<proteinExistence type="predicted"/>
<feature type="compositionally biased region" description="Basic residues" evidence="1">
    <location>
        <begin position="38"/>
        <end position="49"/>
    </location>
</feature>
<feature type="compositionally biased region" description="Basic and acidic residues" evidence="1">
    <location>
        <begin position="50"/>
        <end position="65"/>
    </location>
</feature>
<evidence type="ECO:0000313" key="2">
    <source>
        <dbReference type="EMBL" id="MPC26295.1"/>
    </source>
</evidence>
<protein>
    <submittedName>
        <fullName evidence="2">Uncharacterized protein</fullName>
    </submittedName>
</protein>
<keyword evidence="3" id="KW-1185">Reference proteome</keyword>
<name>A0A5B7DY90_PORTR</name>
<sequence length="65" mass="6976">MSWGEALTPVVPAVTNDPLTPRLLGICVSSSGTKTVIRGRHARQARRGASHIDLHDLGSEEKDTI</sequence>
<accession>A0A5B7DY90</accession>
<reference evidence="2 3" key="1">
    <citation type="submission" date="2019-05" db="EMBL/GenBank/DDBJ databases">
        <title>Another draft genome of Portunus trituberculatus and its Hox gene families provides insights of decapod evolution.</title>
        <authorList>
            <person name="Jeong J.-H."/>
            <person name="Song I."/>
            <person name="Kim S."/>
            <person name="Choi T."/>
            <person name="Kim D."/>
            <person name="Ryu S."/>
            <person name="Kim W."/>
        </authorList>
    </citation>
    <scope>NUCLEOTIDE SEQUENCE [LARGE SCALE GENOMIC DNA]</scope>
    <source>
        <tissue evidence="2">Muscle</tissue>
    </source>
</reference>
<dbReference type="Proteomes" id="UP000324222">
    <property type="component" value="Unassembled WGS sequence"/>
</dbReference>
<comment type="caution">
    <text evidence="2">The sequence shown here is derived from an EMBL/GenBank/DDBJ whole genome shotgun (WGS) entry which is preliminary data.</text>
</comment>
<organism evidence="2 3">
    <name type="scientific">Portunus trituberculatus</name>
    <name type="common">Swimming crab</name>
    <name type="synonym">Neptunus trituberculatus</name>
    <dbReference type="NCBI Taxonomy" id="210409"/>
    <lineage>
        <taxon>Eukaryota</taxon>
        <taxon>Metazoa</taxon>
        <taxon>Ecdysozoa</taxon>
        <taxon>Arthropoda</taxon>
        <taxon>Crustacea</taxon>
        <taxon>Multicrustacea</taxon>
        <taxon>Malacostraca</taxon>
        <taxon>Eumalacostraca</taxon>
        <taxon>Eucarida</taxon>
        <taxon>Decapoda</taxon>
        <taxon>Pleocyemata</taxon>
        <taxon>Brachyura</taxon>
        <taxon>Eubrachyura</taxon>
        <taxon>Portunoidea</taxon>
        <taxon>Portunidae</taxon>
        <taxon>Portuninae</taxon>
        <taxon>Portunus</taxon>
    </lineage>
</organism>
<dbReference type="AlphaFoldDB" id="A0A5B7DY90"/>